<evidence type="ECO:0000313" key="2">
    <source>
        <dbReference type="Proteomes" id="UP001347146"/>
    </source>
</evidence>
<evidence type="ECO:0000313" key="1">
    <source>
        <dbReference type="EMBL" id="MEE3852780.1"/>
    </source>
</evidence>
<organism evidence="1 2">
    <name type="scientific">Gordonia sesuvii</name>
    <dbReference type="NCBI Taxonomy" id="3116777"/>
    <lineage>
        <taxon>Bacteria</taxon>
        <taxon>Bacillati</taxon>
        <taxon>Actinomycetota</taxon>
        <taxon>Actinomycetes</taxon>
        <taxon>Mycobacteriales</taxon>
        <taxon>Gordoniaceae</taxon>
        <taxon>Gordonia</taxon>
    </lineage>
</organism>
<dbReference type="RefSeq" id="WP_330435302.1">
    <property type="nucleotide sequence ID" value="NZ_JAZDUF010000007.1"/>
</dbReference>
<dbReference type="SUPFAM" id="SSF46785">
    <property type="entry name" value="Winged helix' DNA-binding domain"/>
    <property type="match status" value="1"/>
</dbReference>
<protein>
    <submittedName>
        <fullName evidence="1">Rrf2 family transcriptional regulator</fullName>
    </submittedName>
</protein>
<sequence length="187" mass="20368">MSSSDGVVEFGQQIGPWVVEIEWPTDPNQLGPTSITVTPAEGATEAEIMSGISSTVLRQIDFGQLRMDWEMVSEMHAGQSREAKKRALGEQLRLSLEGGVTEHYLARLAEAYVFLVQSGERSTATRLAEMTGRSPDTVKQHLHRVRKAGLLSSIPGKAGGTLTEKARRLLDVSDNVALVEMPPKVVD</sequence>
<proteinExistence type="predicted"/>
<dbReference type="InterPro" id="IPR036390">
    <property type="entry name" value="WH_DNA-bd_sf"/>
</dbReference>
<dbReference type="InterPro" id="IPR036388">
    <property type="entry name" value="WH-like_DNA-bd_sf"/>
</dbReference>
<dbReference type="Proteomes" id="UP001347146">
    <property type="component" value="Unassembled WGS sequence"/>
</dbReference>
<accession>A0ABU7MI32</accession>
<comment type="caution">
    <text evidence="1">The sequence shown here is derived from an EMBL/GenBank/DDBJ whole genome shotgun (WGS) entry which is preliminary data.</text>
</comment>
<reference evidence="1 2" key="1">
    <citation type="submission" date="2024-01" db="EMBL/GenBank/DDBJ databases">
        <title>Draft genome sequence of Gordonia sp. LSe1-13.</title>
        <authorList>
            <person name="Suphannarot A."/>
            <person name="Mingma R."/>
        </authorList>
    </citation>
    <scope>NUCLEOTIDE SEQUENCE [LARGE SCALE GENOMIC DNA]</scope>
    <source>
        <strain evidence="1 2">LSe1-13</strain>
    </source>
</reference>
<dbReference type="InterPro" id="IPR000944">
    <property type="entry name" value="Tscrpt_reg_Rrf2"/>
</dbReference>
<dbReference type="PROSITE" id="PS51197">
    <property type="entry name" value="HTH_RRF2_2"/>
    <property type="match status" value="1"/>
</dbReference>
<dbReference type="Gene3D" id="1.10.10.10">
    <property type="entry name" value="Winged helix-like DNA-binding domain superfamily/Winged helix DNA-binding domain"/>
    <property type="match status" value="1"/>
</dbReference>
<keyword evidence="2" id="KW-1185">Reference proteome</keyword>
<dbReference type="EMBL" id="JAZDUF010000007">
    <property type="protein sequence ID" value="MEE3852780.1"/>
    <property type="molecule type" value="Genomic_DNA"/>
</dbReference>
<gene>
    <name evidence="1" type="ORF">VZC37_20745</name>
</gene>
<name>A0ABU7MI32_9ACTN</name>
<dbReference type="Pfam" id="PF02082">
    <property type="entry name" value="Rrf2"/>
    <property type="match status" value="1"/>
</dbReference>